<reference evidence="2 5" key="2">
    <citation type="submission" date="2019-02" db="EMBL/GenBank/DDBJ databases">
        <title>Complete genome sequence of Desulfobacter hydrogenophilus AcRS1.</title>
        <authorList>
            <person name="Marietou A."/>
            <person name="Lund M.B."/>
            <person name="Marshall I.P.G."/>
            <person name="Schreiber L."/>
            <person name="Jorgensen B."/>
        </authorList>
    </citation>
    <scope>NUCLEOTIDE SEQUENCE [LARGE SCALE GENOMIC DNA]</scope>
    <source>
        <strain evidence="2 5">AcRS1</strain>
    </source>
</reference>
<dbReference type="AlphaFoldDB" id="A0A328FAM2"/>
<keyword evidence="5" id="KW-1185">Reference proteome</keyword>
<proteinExistence type="predicted"/>
<dbReference type="Proteomes" id="UP000248798">
    <property type="component" value="Unassembled WGS sequence"/>
</dbReference>
<gene>
    <name evidence="3" type="ORF">DO021_21010</name>
    <name evidence="2" type="ORF">EYB58_15035</name>
</gene>
<dbReference type="RefSeq" id="WP_111960330.1">
    <property type="nucleotide sequence ID" value="NZ_CP036313.1"/>
</dbReference>
<evidence type="ECO:0000313" key="2">
    <source>
        <dbReference type="EMBL" id="QBH14112.1"/>
    </source>
</evidence>
<dbReference type="Proteomes" id="UP000293902">
    <property type="component" value="Chromosome"/>
</dbReference>
<organism evidence="3 4">
    <name type="scientific">Desulfobacter hydrogenophilus</name>
    <dbReference type="NCBI Taxonomy" id="2291"/>
    <lineage>
        <taxon>Bacteria</taxon>
        <taxon>Pseudomonadati</taxon>
        <taxon>Thermodesulfobacteriota</taxon>
        <taxon>Desulfobacteria</taxon>
        <taxon>Desulfobacterales</taxon>
        <taxon>Desulfobacteraceae</taxon>
        <taxon>Desulfobacter</taxon>
    </lineage>
</organism>
<evidence type="ECO:0000313" key="5">
    <source>
        <dbReference type="Proteomes" id="UP000293902"/>
    </source>
</evidence>
<dbReference type="PROSITE" id="PS50910">
    <property type="entry name" value="HEPN"/>
    <property type="match status" value="1"/>
</dbReference>
<dbReference type="Gene3D" id="1.20.120.330">
    <property type="entry name" value="Nucleotidyltransferases domain 2"/>
    <property type="match status" value="1"/>
</dbReference>
<keyword evidence="3" id="KW-0238">DNA-binding</keyword>
<dbReference type="EMBL" id="QLNI01000067">
    <property type="protein sequence ID" value="RAM00077.1"/>
    <property type="molecule type" value="Genomic_DNA"/>
</dbReference>
<sequence>MAKEDKIKYWLTSADQDWGVARHLFEKKDYAYALFFGHLTVEKILKAIFTNKHDKTPPFSHNLVYLSEKARLELNEEMLELLEEVSDFNLEARYPDQKFLFHKKCTMSFTKKKLYEIERVKKWLIQRLPSSI</sequence>
<dbReference type="InterPro" id="IPR007842">
    <property type="entry name" value="HEPN_dom"/>
</dbReference>
<dbReference type="Pfam" id="PF05168">
    <property type="entry name" value="HEPN"/>
    <property type="match status" value="1"/>
</dbReference>
<dbReference type="SMART" id="SM00748">
    <property type="entry name" value="HEPN"/>
    <property type="match status" value="1"/>
</dbReference>
<reference evidence="3 4" key="1">
    <citation type="submission" date="2018-06" db="EMBL/GenBank/DDBJ databases">
        <title>Complete Genome Sequence of Desulfobacter hydrogenophilus (DSM3380).</title>
        <authorList>
            <person name="Marietou A."/>
            <person name="Schreiber L."/>
            <person name="Marshall I."/>
            <person name="Jorgensen B."/>
        </authorList>
    </citation>
    <scope>NUCLEOTIDE SEQUENCE [LARGE SCALE GENOMIC DNA]</scope>
    <source>
        <strain evidence="3 4">DSM 3380</strain>
    </source>
</reference>
<evidence type="ECO:0000313" key="4">
    <source>
        <dbReference type="Proteomes" id="UP000248798"/>
    </source>
</evidence>
<dbReference type="SUPFAM" id="SSF81593">
    <property type="entry name" value="Nucleotidyltransferase substrate binding subunit/domain"/>
    <property type="match status" value="1"/>
</dbReference>
<name>A0A328FAM2_9BACT</name>
<dbReference type="OrthoDB" id="9808176at2"/>
<evidence type="ECO:0000259" key="1">
    <source>
        <dbReference type="PROSITE" id="PS50910"/>
    </source>
</evidence>
<dbReference type="GO" id="GO:0003677">
    <property type="term" value="F:DNA binding"/>
    <property type="evidence" value="ECO:0007669"/>
    <property type="project" value="UniProtKB-KW"/>
</dbReference>
<protein>
    <submittedName>
        <fullName evidence="3">DNA-binding protein</fullName>
    </submittedName>
    <submittedName>
        <fullName evidence="2">HEPN domain-containing protein</fullName>
    </submittedName>
</protein>
<accession>A0A328FAM2</accession>
<evidence type="ECO:0000313" key="3">
    <source>
        <dbReference type="EMBL" id="RAM00077.1"/>
    </source>
</evidence>
<dbReference type="EMBL" id="CP036313">
    <property type="protein sequence ID" value="QBH14112.1"/>
    <property type="molecule type" value="Genomic_DNA"/>
</dbReference>
<feature type="domain" description="HEPN" evidence="1">
    <location>
        <begin position="11"/>
        <end position="120"/>
    </location>
</feature>